<feature type="coiled-coil region" evidence="1">
    <location>
        <begin position="8"/>
        <end position="42"/>
    </location>
</feature>
<name>A0A4Q7X0M6_9ACTN</name>
<organism evidence="2 3">
    <name type="scientific">Kribbella rubisoli</name>
    <dbReference type="NCBI Taxonomy" id="3075929"/>
    <lineage>
        <taxon>Bacteria</taxon>
        <taxon>Bacillati</taxon>
        <taxon>Actinomycetota</taxon>
        <taxon>Actinomycetes</taxon>
        <taxon>Propionibacteriales</taxon>
        <taxon>Kribbellaceae</taxon>
        <taxon>Kribbella</taxon>
    </lineage>
</organism>
<dbReference type="RefSeq" id="WP_130445335.1">
    <property type="nucleotide sequence ID" value="NZ_SHKR01000012.1"/>
</dbReference>
<dbReference type="Proteomes" id="UP000292027">
    <property type="component" value="Unassembled WGS sequence"/>
</dbReference>
<evidence type="ECO:0000313" key="3">
    <source>
        <dbReference type="Proteomes" id="UP000292027"/>
    </source>
</evidence>
<accession>A0A4Q7X0M6</accession>
<evidence type="ECO:0000256" key="1">
    <source>
        <dbReference type="SAM" id="Coils"/>
    </source>
</evidence>
<dbReference type="AlphaFoldDB" id="A0A4Q7X0M6"/>
<sequence>MTAKQTPREAAAAEVEAHRAVVARWEAEEAAATAELKSLQERAGEEVLADESAAVRLSKSMAELRDRIDIASRAVAAATPRLEAAARAVVLAEADEVDAEQARAQARLDGFDARQQELLTALEEFSGLPWMVDRGDEPGSSVVIVSNAGGPREIAQSPRESLWRAVESAKRKAWALREIADGRDPHNELAVPFEGKRFEGIINGPDPREFYGSSTWGPEAVLPAPAYLRAMDAGMADEPVVGPTVAARA</sequence>
<evidence type="ECO:0000313" key="2">
    <source>
        <dbReference type="EMBL" id="RZU16424.1"/>
    </source>
</evidence>
<keyword evidence="3" id="KW-1185">Reference proteome</keyword>
<protein>
    <submittedName>
        <fullName evidence="2">Uncharacterized protein</fullName>
    </submittedName>
</protein>
<proteinExistence type="predicted"/>
<dbReference type="EMBL" id="SHKR01000012">
    <property type="protein sequence ID" value="RZU16424.1"/>
    <property type="molecule type" value="Genomic_DNA"/>
</dbReference>
<keyword evidence="1" id="KW-0175">Coiled coil</keyword>
<comment type="caution">
    <text evidence="2">The sequence shown here is derived from an EMBL/GenBank/DDBJ whole genome shotgun (WGS) entry which is preliminary data.</text>
</comment>
<gene>
    <name evidence="2" type="ORF">EV645_3989</name>
</gene>
<reference evidence="2 3" key="1">
    <citation type="journal article" date="2015" name="Stand. Genomic Sci.">
        <title>Genomic Encyclopedia of Bacterial and Archaeal Type Strains, Phase III: the genomes of soil and plant-associated and newly described type strains.</title>
        <authorList>
            <person name="Whitman W.B."/>
            <person name="Woyke T."/>
            <person name="Klenk H.P."/>
            <person name="Zhou Y."/>
            <person name="Lilburn T.G."/>
            <person name="Beck B.J."/>
            <person name="De Vos P."/>
            <person name="Vandamme P."/>
            <person name="Eisen J.A."/>
            <person name="Garrity G."/>
            <person name="Hugenholtz P."/>
            <person name="Kyrpides N.C."/>
        </authorList>
    </citation>
    <scope>NUCLEOTIDE SEQUENCE [LARGE SCALE GENOMIC DNA]</scope>
    <source>
        <strain evidence="2 3">VKM Ac-2540</strain>
    </source>
</reference>